<organism evidence="3">
    <name type="scientific">Drosophila grimshawi</name>
    <name type="common">Hawaiian fruit fly</name>
    <name type="synonym">Idiomyia grimshawi</name>
    <dbReference type="NCBI Taxonomy" id="7222"/>
    <lineage>
        <taxon>Eukaryota</taxon>
        <taxon>Metazoa</taxon>
        <taxon>Ecdysozoa</taxon>
        <taxon>Arthropoda</taxon>
        <taxon>Hexapoda</taxon>
        <taxon>Insecta</taxon>
        <taxon>Pterygota</taxon>
        <taxon>Neoptera</taxon>
        <taxon>Endopterygota</taxon>
        <taxon>Diptera</taxon>
        <taxon>Brachycera</taxon>
        <taxon>Muscomorpha</taxon>
        <taxon>Ephydroidea</taxon>
        <taxon>Drosophilidae</taxon>
        <taxon>Drosophila</taxon>
        <taxon>Hawaiian Drosophila</taxon>
    </lineage>
</organism>
<dbReference type="GO" id="GO:0005814">
    <property type="term" value="C:centriole"/>
    <property type="evidence" value="ECO:0007669"/>
    <property type="project" value="EnsemblMetazoa"/>
</dbReference>
<evidence type="ECO:0000256" key="1">
    <source>
        <dbReference type="SAM" id="MobiDB-lite"/>
    </source>
</evidence>
<dbReference type="Proteomes" id="UP000001070">
    <property type="component" value="Unassembled WGS sequence"/>
</dbReference>
<feature type="region of interest" description="Disordered" evidence="1">
    <location>
        <begin position="23"/>
        <end position="92"/>
    </location>
</feature>
<name>B4K3W4_DROGR</name>
<dbReference type="GO" id="GO:0036064">
    <property type="term" value="C:ciliary basal body"/>
    <property type="evidence" value="ECO:0007669"/>
    <property type="project" value="EnsemblMetazoa"/>
</dbReference>
<feature type="compositionally biased region" description="Polar residues" evidence="1">
    <location>
        <begin position="77"/>
        <end position="92"/>
    </location>
</feature>
<dbReference type="HOGENOM" id="CLU_2415584_0_0_1"/>
<dbReference type="GO" id="GO:0061511">
    <property type="term" value="P:centriole elongation"/>
    <property type="evidence" value="ECO:0007669"/>
    <property type="project" value="EnsemblMetazoa"/>
</dbReference>
<accession>B4K3W4</accession>
<gene>
    <name evidence="2" type="primary">Dgri\GH19623</name>
    <name evidence="2" type="ORF">Dgri_GH19623</name>
</gene>
<dbReference type="GO" id="GO:0008017">
    <property type="term" value="F:microtubule binding"/>
    <property type="evidence" value="ECO:0007669"/>
    <property type="project" value="EnsemblMetazoa"/>
</dbReference>
<sequence>METVGNDAVAGVVASTAALHLHAKSHDELPQSPRLPMASRHSSPMSSRQGSLRRRNKSAPRNSYEDYEERAIPTLRHVSNSCSQNPHRPTVR</sequence>
<dbReference type="GO" id="GO:0044458">
    <property type="term" value="P:motile cilium assembly"/>
    <property type="evidence" value="ECO:0007669"/>
    <property type="project" value="EnsemblMetazoa"/>
</dbReference>
<reference evidence="2 3" key="1">
    <citation type="journal article" date="2007" name="Nature">
        <title>Evolution of genes and genomes on the Drosophila phylogeny.</title>
        <authorList>
            <consortium name="Drosophila 12 Genomes Consortium"/>
            <person name="Clark A.G."/>
            <person name="Eisen M.B."/>
            <person name="Smith D.R."/>
            <person name="Bergman C.M."/>
            <person name="Oliver B."/>
            <person name="Markow T.A."/>
            <person name="Kaufman T.C."/>
            <person name="Kellis M."/>
            <person name="Gelbart W."/>
            <person name="Iyer V.N."/>
            <person name="Pollard D.A."/>
            <person name="Sackton T.B."/>
            <person name="Larracuente A.M."/>
            <person name="Singh N.D."/>
            <person name="Abad J.P."/>
            <person name="Abt D.N."/>
            <person name="Adryan B."/>
            <person name="Aguade M."/>
            <person name="Akashi H."/>
            <person name="Anderson W.W."/>
            <person name="Aquadro C.F."/>
            <person name="Ardell D.H."/>
            <person name="Arguello R."/>
            <person name="Artieri C.G."/>
            <person name="Barbash D.A."/>
            <person name="Barker D."/>
            <person name="Barsanti P."/>
            <person name="Batterham P."/>
            <person name="Batzoglou S."/>
            <person name="Begun D."/>
            <person name="Bhutkar A."/>
            <person name="Blanco E."/>
            <person name="Bosak S.A."/>
            <person name="Bradley R.K."/>
            <person name="Brand A.D."/>
            <person name="Brent M.R."/>
            <person name="Brooks A.N."/>
            <person name="Brown R.H."/>
            <person name="Butlin R.K."/>
            <person name="Caggese C."/>
            <person name="Calvi B.R."/>
            <person name="Bernardo de Carvalho A."/>
            <person name="Caspi A."/>
            <person name="Castrezana S."/>
            <person name="Celniker S.E."/>
            <person name="Chang J.L."/>
            <person name="Chapple C."/>
            <person name="Chatterji S."/>
            <person name="Chinwalla A."/>
            <person name="Civetta A."/>
            <person name="Clifton S.W."/>
            <person name="Comeron J.M."/>
            <person name="Costello J.C."/>
            <person name="Coyne J.A."/>
            <person name="Daub J."/>
            <person name="David R.G."/>
            <person name="Delcher A.L."/>
            <person name="Delehaunty K."/>
            <person name="Do C.B."/>
            <person name="Ebling H."/>
            <person name="Edwards K."/>
            <person name="Eickbush T."/>
            <person name="Evans J.D."/>
            <person name="Filipski A."/>
            <person name="Findeiss S."/>
            <person name="Freyhult E."/>
            <person name="Fulton L."/>
            <person name="Fulton R."/>
            <person name="Garcia A.C."/>
            <person name="Gardiner A."/>
            <person name="Garfield D.A."/>
            <person name="Garvin B.E."/>
            <person name="Gibson G."/>
            <person name="Gilbert D."/>
            <person name="Gnerre S."/>
            <person name="Godfrey J."/>
            <person name="Good R."/>
            <person name="Gotea V."/>
            <person name="Gravely B."/>
            <person name="Greenberg A.J."/>
            <person name="Griffiths-Jones S."/>
            <person name="Gross S."/>
            <person name="Guigo R."/>
            <person name="Gustafson E.A."/>
            <person name="Haerty W."/>
            <person name="Hahn M.W."/>
            <person name="Halligan D.L."/>
            <person name="Halpern A.L."/>
            <person name="Halter G.M."/>
            <person name="Han M.V."/>
            <person name="Heger A."/>
            <person name="Hillier L."/>
            <person name="Hinrichs A.S."/>
            <person name="Holmes I."/>
            <person name="Hoskins R.A."/>
            <person name="Hubisz M.J."/>
            <person name="Hultmark D."/>
            <person name="Huntley M.A."/>
            <person name="Jaffe D.B."/>
            <person name="Jagadeeshan S."/>
            <person name="Jeck W.R."/>
            <person name="Johnson J."/>
            <person name="Jones C.D."/>
            <person name="Jordan W.C."/>
            <person name="Karpen G.H."/>
            <person name="Kataoka E."/>
            <person name="Keightley P.D."/>
            <person name="Kheradpour P."/>
            <person name="Kirkness E.F."/>
            <person name="Koerich L.B."/>
            <person name="Kristiansen K."/>
            <person name="Kudrna D."/>
            <person name="Kulathinal R.J."/>
            <person name="Kumar S."/>
            <person name="Kwok R."/>
            <person name="Lander E."/>
            <person name="Langley C.H."/>
            <person name="Lapoint R."/>
            <person name="Lazzaro B.P."/>
            <person name="Lee S.J."/>
            <person name="Levesque L."/>
            <person name="Li R."/>
            <person name="Lin C.F."/>
            <person name="Lin M.F."/>
            <person name="Lindblad-Toh K."/>
            <person name="Llopart A."/>
            <person name="Long M."/>
            <person name="Low L."/>
            <person name="Lozovsky E."/>
            <person name="Lu J."/>
            <person name="Luo M."/>
            <person name="Machado C.A."/>
            <person name="Makalowski W."/>
            <person name="Marzo M."/>
            <person name="Matsuda M."/>
            <person name="Matzkin L."/>
            <person name="McAllister B."/>
            <person name="McBride C.S."/>
            <person name="McKernan B."/>
            <person name="McKernan K."/>
            <person name="Mendez-Lago M."/>
            <person name="Minx P."/>
            <person name="Mollenhauer M.U."/>
            <person name="Montooth K."/>
            <person name="Mount S.M."/>
            <person name="Mu X."/>
            <person name="Myers E."/>
            <person name="Negre B."/>
            <person name="Newfeld S."/>
            <person name="Nielsen R."/>
            <person name="Noor M.A."/>
            <person name="O'Grady P."/>
            <person name="Pachter L."/>
            <person name="Papaceit M."/>
            <person name="Parisi M.J."/>
            <person name="Parisi M."/>
            <person name="Parts L."/>
            <person name="Pedersen J.S."/>
            <person name="Pesole G."/>
            <person name="Phillippy A.M."/>
            <person name="Ponting C.P."/>
            <person name="Pop M."/>
            <person name="Porcelli D."/>
            <person name="Powell J.R."/>
            <person name="Prohaska S."/>
            <person name="Pruitt K."/>
            <person name="Puig M."/>
            <person name="Quesneville H."/>
            <person name="Ram K.R."/>
            <person name="Rand D."/>
            <person name="Rasmussen M.D."/>
            <person name="Reed L.K."/>
            <person name="Reenan R."/>
            <person name="Reily A."/>
            <person name="Remington K.A."/>
            <person name="Rieger T.T."/>
            <person name="Ritchie M.G."/>
            <person name="Robin C."/>
            <person name="Rogers Y.H."/>
            <person name="Rohde C."/>
            <person name="Rozas J."/>
            <person name="Rubenfield M.J."/>
            <person name="Ruiz A."/>
            <person name="Russo S."/>
            <person name="Salzberg S.L."/>
            <person name="Sanchez-Gracia A."/>
            <person name="Saranga D.J."/>
            <person name="Sato H."/>
            <person name="Schaeffer S.W."/>
            <person name="Schatz M.C."/>
            <person name="Schlenke T."/>
            <person name="Schwartz R."/>
            <person name="Segarra C."/>
            <person name="Singh R.S."/>
            <person name="Sirot L."/>
            <person name="Sirota M."/>
            <person name="Sisneros N.B."/>
            <person name="Smith C.D."/>
            <person name="Smith T.F."/>
            <person name="Spieth J."/>
            <person name="Stage D.E."/>
            <person name="Stark A."/>
            <person name="Stephan W."/>
            <person name="Strausberg R.L."/>
            <person name="Strempel S."/>
            <person name="Sturgill D."/>
            <person name="Sutton G."/>
            <person name="Sutton G.G."/>
            <person name="Tao W."/>
            <person name="Teichmann S."/>
            <person name="Tobari Y.N."/>
            <person name="Tomimura Y."/>
            <person name="Tsolas J.M."/>
            <person name="Valente V.L."/>
            <person name="Venter E."/>
            <person name="Venter J.C."/>
            <person name="Vicario S."/>
            <person name="Vieira F.G."/>
            <person name="Vilella A.J."/>
            <person name="Villasante A."/>
            <person name="Walenz B."/>
            <person name="Wang J."/>
            <person name="Wasserman M."/>
            <person name="Watts T."/>
            <person name="Wilson D."/>
            <person name="Wilson R.K."/>
            <person name="Wing R.A."/>
            <person name="Wolfner M.F."/>
            <person name="Wong A."/>
            <person name="Wong G.K."/>
            <person name="Wu C.I."/>
            <person name="Wu G."/>
            <person name="Yamamoto D."/>
            <person name="Yang H.P."/>
            <person name="Yang S.P."/>
            <person name="Yorke J.A."/>
            <person name="Yoshida K."/>
            <person name="Zdobnov E."/>
            <person name="Zhang P."/>
            <person name="Zhang Y."/>
            <person name="Zimin A.V."/>
            <person name="Baldwin J."/>
            <person name="Abdouelleil A."/>
            <person name="Abdulkadir J."/>
            <person name="Abebe A."/>
            <person name="Abera B."/>
            <person name="Abreu J."/>
            <person name="Acer S.C."/>
            <person name="Aftuck L."/>
            <person name="Alexander A."/>
            <person name="An P."/>
            <person name="Anderson E."/>
            <person name="Anderson S."/>
            <person name="Arachi H."/>
            <person name="Azer M."/>
            <person name="Bachantsang P."/>
            <person name="Barry A."/>
            <person name="Bayul T."/>
            <person name="Berlin A."/>
            <person name="Bessette D."/>
            <person name="Bloom T."/>
            <person name="Blye J."/>
            <person name="Boguslavskiy L."/>
            <person name="Bonnet C."/>
            <person name="Boukhgalter B."/>
            <person name="Bourzgui I."/>
            <person name="Brown A."/>
            <person name="Cahill P."/>
            <person name="Channer S."/>
            <person name="Cheshatsang Y."/>
            <person name="Chuda L."/>
            <person name="Citroen M."/>
            <person name="Collymore A."/>
            <person name="Cooke P."/>
            <person name="Costello M."/>
            <person name="D'Aco K."/>
            <person name="Daza R."/>
            <person name="De Haan G."/>
            <person name="DeGray S."/>
            <person name="DeMaso C."/>
            <person name="Dhargay N."/>
            <person name="Dooley K."/>
            <person name="Dooley E."/>
            <person name="Doricent M."/>
            <person name="Dorje P."/>
            <person name="Dorjee K."/>
            <person name="Dupes A."/>
            <person name="Elong R."/>
            <person name="Falk J."/>
            <person name="Farina A."/>
            <person name="Faro S."/>
            <person name="Ferguson D."/>
            <person name="Fisher S."/>
            <person name="Foley C.D."/>
            <person name="Franke A."/>
            <person name="Friedrich D."/>
            <person name="Gadbois L."/>
            <person name="Gearin G."/>
            <person name="Gearin C.R."/>
            <person name="Giannoukos G."/>
            <person name="Goode T."/>
            <person name="Graham J."/>
            <person name="Grandbois E."/>
            <person name="Grewal S."/>
            <person name="Gyaltsen K."/>
            <person name="Hafez N."/>
            <person name="Hagos B."/>
            <person name="Hall J."/>
            <person name="Henson C."/>
            <person name="Hollinger A."/>
            <person name="Honan T."/>
            <person name="Huard M.D."/>
            <person name="Hughes L."/>
            <person name="Hurhula B."/>
            <person name="Husby M.E."/>
            <person name="Kamat A."/>
            <person name="Kanga B."/>
            <person name="Kashin S."/>
            <person name="Khazanovich D."/>
            <person name="Kisner P."/>
            <person name="Lance K."/>
            <person name="Lara M."/>
            <person name="Lee W."/>
            <person name="Lennon N."/>
            <person name="Letendre F."/>
            <person name="LeVine R."/>
            <person name="Lipovsky A."/>
            <person name="Liu X."/>
            <person name="Liu J."/>
            <person name="Liu S."/>
            <person name="Lokyitsang T."/>
            <person name="Lokyitsang Y."/>
            <person name="Lubonja R."/>
            <person name="Lui A."/>
            <person name="MacDonald P."/>
            <person name="Magnisalis V."/>
            <person name="Maru K."/>
            <person name="Matthews C."/>
            <person name="McCusker W."/>
            <person name="McDonough S."/>
            <person name="Mehta T."/>
            <person name="Meldrim J."/>
            <person name="Meneus L."/>
            <person name="Mihai O."/>
            <person name="Mihalev A."/>
            <person name="Mihova T."/>
            <person name="Mittelman R."/>
            <person name="Mlenga V."/>
            <person name="Montmayeur A."/>
            <person name="Mulrain L."/>
            <person name="Navidi A."/>
            <person name="Naylor J."/>
            <person name="Negash T."/>
            <person name="Nguyen T."/>
            <person name="Nguyen N."/>
            <person name="Nicol R."/>
            <person name="Norbu C."/>
            <person name="Norbu N."/>
            <person name="Novod N."/>
            <person name="O'Neill B."/>
            <person name="Osman S."/>
            <person name="Markiewicz E."/>
            <person name="Oyono O.L."/>
            <person name="Patti C."/>
            <person name="Phunkhang P."/>
            <person name="Pierre F."/>
            <person name="Priest M."/>
            <person name="Raghuraman S."/>
            <person name="Rege F."/>
            <person name="Reyes R."/>
            <person name="Rise C."/>
            <person name="Rogov P."/>
            <person name="Ross K."/>
            <person name="Ryan E."/>
            <person name="Settipalli S."/>
            <person name="Shea T."/>
            <person name="Sherpa N."/>
            <person name="Shi L."/>
            <person name="Shih D."/>
            <person name="Sparrow T."/>
            <person name="Spaulding J."/>
            <person name="Stalker J."/>
            <person name="Stange-Thomann N."/>
            <person name="Stavropoulos S."/>
            <person name="Stone C."/>
            <person name="Strader C."/>
            <person name="Tesfaye S."/>
            <person name="Thomson T."/>
            <person name="Thoulutsang Y."/>
            <person name="Thoulutsang D."/>
            <person name="Topham K."/>
            <person name="Topping I."/>
            <person name="Tsamla T."/>
            <person name="Vassiliev H."/>
            <person name="Vo A."/>
            <person name="Wangchuk T."/>
            <person name="Wangdi T."/>
            <person name="Weiand M."/>
            <person name="Wilkinson J."/>
            <person name="Wilson A."/>
            <person name="Yadav S."/>
            <person name="Young G."/>
            <person name="Yu Q."/>
            <person name="Zembek L."/>
            <person name="Zhong D."/>
            <person name="Zimmer A."/>
            <person name="Zwirko Z."/>
            <person name="Jaffe D.B."/>
            <person name="Alvarez P."/>
            <person name="Brockman W."/>
            <person name="Butler J."/>
            <person name="Chin C."/>
            <person name="Gnerre S."/>
            <person name="Grabherr M."/>
            <person name="Kleber M."/>
            <person name="Mauceli E."/>
            <person name="MacCallum I."/>
        </authorList>
    </citation>
    <scope>NUCLEOTIDE SEQUENCE [LARGE SCALE GENOMIC DNA]</scope>
    <source>
        <strain evidence="3">Tucson 15287-2541.00</strain>
    </source>
</reference>
<dbReference type="AlphaFoldDB" id="B4K3W4"/>
<evidence type="ECO:0000313" key="3">
    <source>
        <dbReference type="Proteomes" id="UP000001070"/>
    </source>
</evidence>
<proteinExistence type="predicted"/>
<protein>
    <submittedName>
        <fullName evidence="2">GH19623</fullName>
    </submittedName>
</protein>
<dbReference type="OrthoDB" id="66599at2759"/>
<feature type="compositionally biased region" description="Polar residues" evidence="1">
    <location>
        <begin position="40"/>
        <end position="50"/>
    </location>
</feature>
<dbReference type="EMBL" id="CH926345">
    <property type="protein sequence ID" value="EDW04673.1"/>
    <property type="molecule type" value="Genomic_DNA"/>
</dbReference>
<dbReference type="eggNOG" id="KOG4825">
    <property type="taxonomic scope" value="Eukaryota"/>
</dbReference>
<dbReference type="GO" id="GO:1905515">
    <property type="term" value="P:non-motile cilium assembly"/>
    <property type="evidence" value="ECO:0007669"/>
    <property type="project" value="EnsemblMetazoa"/>
</dbReference>
<evidence type="ECO:0000313" key="2">
    <source>
        <dbReference type="EMBL" id="EDW04673.1"/>
    </source>
</evidence>
<keyword evidence="3" id="KW-1185">Reference proteome</keyword>